<organism evidence="1 2">
    <name type="scientific">Trichoderma harzianum</name>
    <name type="common">Hypocrea lixii</name>
    <dbReference type="NCBI Taxonomy" id="5544"/>
    <lineage>
        <taxon>Eukaryota</taxon>
        <taxon>Fungi</taxon>
        <taxon>Dikarya</taxon>
        <taxon>Ascomycota</taxon>
        <taxon>Pezizomycotina</taxon>
        <taxon>Sordariomycetes</taxon>
        <taxon>Hypocreomycetidae</taxon>
        <taxon>Hypocreales</taxon>
        <taxon>Hypocreaceae</taxon>
        <taxon>Trichoderma</taxon>
    </lineage>
</organism>
<name>A0A0F9XDG1_TRIHA</name>
<dbReference type="Proteomes" id="UP000034112">
    <property type="component" value="Unassembled WGS sequence"/>
</dbReference>
<sequence>MTGFTQTPATSDIWCVRQDLVRQASFASNSIWDDKKSGAKSDVSIWEIRGVSHNEADSEVETFAIYIGAVRASQTYNAPDSIFAQVPLV</sequence>
<evidence type="ECO:0000313" key="2">
    <source>
        <dbReference type="Proteomes" id="UP000034112"/>
    </source>
</evidence>
<accession>A0A0F9XDG1</accession>
<comment type="caution">
    <text evidence="1">The sequence shown here is derived from an EMBL/GenBank/DDBJ whole genome shotgun (WGS) entry which is preliminary data.</text>
</comment>
<dbReference type="EMBL" id="JOKZ01000124">
    <property type="protein sequence ID" value="KKP03081.1"/>
    <property type="molecule type" value="Genomic_DNA"/>
</dbReference>
<dbReference type="AlphaFoldDB" id="A0A0F9XDG1"/>
<proteinExistence type="predicted"/>
<reference evidence="2" key="1">
    <citation type="journal article" date="2015" name="Genome Announc.">
        <title>Draft whole-genome sequence of the biocontrol agent Trichoderma harzianum T6776.</title>
        <authorList>
            <person name="Baroncelli R."/>
            <person name="Piaggeschi G."/>
            <person name="Fiorini L."/>
            <person name="Bertolini E."/>
            <person name="Zapparata A."/>
            <person name="Pe M.E."/>
            <person name="Sarrocco S."/>
            <person name="Vannacci G."/>
        </authorList>
    </citation>
    <scope>NUCLEOTIDE SEQUENCE [LARGE SCALE GENOMIC DNA]</scope>
    <source>
        <strain evidence="2">T6776</strain>
    </source>
</reference>
<dbReference type="OrthoDB" id="428159at2759"/>
<protein>
    <submittedName>
        <fullName evidence="1">Uncharacterized protein</fullName>
    </submittedName>
</protein>
<gene>
    <name evidence="1" type="ORF">THAR02_04797</name>
</gene>
<evidence type="ECO:0000313" key="1">
    <source>
        <dbReference type="EMBL" id="KKP03081.1"/>
    </source>
</evidence>